<evidence type="ECO:0000256" key="1">
    <source>
        <dbReference type="SAM" id="SignalP"/>
    </source>
</evidence>
<accession>A0A4R2TFL9</accession>
<dbReference type="RefSeq" id="WP_131975715.1">
    <property type="nucleotide sequence ID" value="NZ_SLYB01000006.1"/>
</dbReference>
<dbReference type="PANTHER" id="PTHR43194:SF4">
    <property type="entry name" value="AB HYDROLASE-1 DOMAIN-CONTAINING PROTEIN"/>
    <property type="match status" value="1"/>
</dbReference>
<organism evidence="3 4">
    <name type="scientific">Cricetibacter osteomyelitidis</name>
    <dbReference type="NCBI Taxonomy" id="1521931"/>
    <lineage>
        <taxon>Bacteria</taxon>
        <taxon>Pseudomonadati</taxon>
        <taxon>Pseudomonadota</taxon>
        <taxon>Gammaproteobacteria</taxon>
        <taxon>Pasteurellales</taxon>
        <taxon>Pasteurellaceae</taxon>
        <taxon>Cricetibacter</taxon>
    </lineage>
</organism>
<keyword evidence="4" id="KW-1185">Reference proteome</keyword>
<reference evidence="3 4" key="1">
    <citation type="submission" date="2019-03" db="EMBL/GenBank/DDBJ databases">
        <title>Genomic Encyclopedia of Type Strains, Phase IV (KMG-IV): sequencing the most valuable type-strain genomes for metagenomic binning, comparative biology and taxonomic classification.</title>
        <authorList>
            <person name="Goeker M."/>
        </authorList>
    </citation>
    <scope>NUCLEOTIDE SEQUENCE [LARGE SCALE GENOMIC DNA]</scope>
    <source>
        <strain evidence="3 4">DSM 28404</strain>
    </source>
</reference>
<dbReference type="InterPro" id="IPR000073">
    <property type="entry name" value="AB_hydrolase_1"/>
</dbReference>
<dbReference type="PANTHER" id="PTHR43194">
    <property type="entry name" value="HYDROLASE ALPHA/BETA FOLD FAMILY"/>
    <property type="match status" value="1"/>
</dbReference>
<dbReference type="AlphaFoldDB" id="A0A4R2TFL9"/>
<feature type="chain" id="PRO_5020816067" evidence="1">
    <location>
        <begin position="24"/>
        <end position="371"/>
    </location>
</feature>
<keyword evidence="3" id="KW-0378">Hydrolase</keyword>
<feature type="signal peptide" evidence="1">
    <location>
        <begin position="1"/>
        <end position="23"/>
    </location>
</feature>
<protein>
    <submittedName>
        <fullName evidence="3">Alpha/beta hydrolase family protein</fullName>
    </submittedName>
</protein>
<dbReference type="Gene3D" id="3.40.50.1820">
    <property type="entry name" value="alpha/beta hydrolase"/>
    <property type="match status" value="1"/>
</dbReference>
<evidence type="ECO:0000313" key="3">
    <source>
        <dbReference type="EMBL" id="TCP95998.1"/>
    </source>
</evidence>
<comment type="caution">
    <text evidence="3">The sequence shown here is derived from an EMBL/GenBank/DDBJ whole genome shotgun (WGS) entry which is preliminary data.</text>
</comment>
<keyword evidence="1" id="KW-0732">Signal</keyword>
<feature type="domain" description="AB hydrolase-1" evidence="2">
    <location>
        <begin position="97"/>
        <end position="320"/>
    </location>
</feature>
<gene>
    <name evidence="3" type="ORF">EDC44_10657</name>
</gene>
<dbReference type="InterPro" id="IPR050228">
    <property type="entry name" value="Carboxylesterase_BioH"/>
</dbReference>
<dbReference type="CDD" id="cd12810">
    <property type="entry name" value="Esterase_713_like-3"/>
    <property type="match status" value="1"/>
</dbReference>
<evidence type="ECO:0000313" key="4">
    <source>
        <dbReference type="Proteomes" id="UP000295763"/>
    </source>
</evidence>
<dbReference type="SUPFAM" id="SSF53474">
    <property type="entry name" value="alpha/beta-Hydrolases"/>
    <property type="match status" value="1"/>
</dbReference>
<dbReference type="GO" id="GO:0016787">
    <property type="term" value="F:hydrolase activity"/>
    <property type="evidence" value="ECO:0007669"/>
    <property type="project" value="UniProtKB-KW"/>
</dbReference>
<dbReference type="EMBL" id="SLYB01000006">
    <property type="protein sequence ID" value="TCP95998.1"/>
    <property type="molecule type" value="Genomic_DNA"/>
</dbReference>
<proteinExistence type="predicted"/>
<dbReference type="InterPro" id="IPR029058">
    <property type="entry name" value="AB_hydrolase_fold"/>
</dbReference>
<name>A0A4R2TFL9_9PAST</name>
<dbReference type="Proteomes" id="UP000295763">
    <property type="component" value="Unassembled WGS sequence"/>
</dbReference>
<dbReference type="Pfam" id="PF12697">
    <property type="entry name" value="Abhydrolase_6"/>
    <property type="match status" value="1"/>
</dbReference>
<dbReference type="OrthoDB" id="7820973at2"/>
<evidence type="ECO:0000259" key="2">
    <source>
        <dbReference type="Pfam" id="PF12697"/>
    </source>
</evidence>
<sequence>MKTSLKLTALFAALGLAISNAFAAPMTIESQGSFAVGGTVITSQGSYKARPDITRGKTANDFMAVFKENIANGGQTLHGDHATVWYQIPSNAKATPLVFLHGAGQSMRTWQTTPDGRDGWNNIFLAKNYPVYLVDQPRRGWSGRSTVDGTVSATPDEQFWFAQFRMGEYPNFFKGVAFPQDEASLNQFFRQMTPNTGAFDVGVISDSLKALFERIKSGVLVTHSQGGIAGWFAGIKAPEQIKAIVAIEPGNFPFPEGEVPPVIESAYGNITPAKVDNAQFARLTKMPIVIYFGDFISDKPSAIQGEDQWRIRLALAKQWAKVVNKHGGDVQVVHLPIIGIKGNTHFPMQDLNNIEVAEHLAGWLKAKGLDK</sequence>